<dbReference type="PANTHER" id="PTHR47338">
    <property type="entry name" value="ZN(II)2CYS6 TRANSCRIPTION FACTOR (EUROFUNG)-RELATED"/>
    <property type="match status" value="1"/>
</dbReference>
<evidence type="ECO:0000313" key="9">
    <source>
        <dbReference type="EMBL" id="KAK4446011.1"/>
    </source>
</evidence>
<dbReference type="SUPFAM" id="SSF57701">
    <property type="entry name" value="Zn2/Cys6 DNA-binding domain"/>
    <property type="match status" value="1"/>
</dbReference>
<evidence type="ECO:0000313" key="10">
    <source>
        <dbReference type="Proteomes" id="UP001321760"/>
    </source>
</evidence>
<evidence type="ECO:0000256" key="7">
    <source>
        <dbReference type="SAM" id="MobiDB-lite"/>
    </source>
</evidence>
<comment type="subcellular location">
    <subcellularLocation>
        <location evidence="1">Nucleus</location>
    </subcellularLocation>
</comment>
<dbReference type="PROSITE" id="PS00463">
    <property type="entry name" value="ZN2_CY6_FUNGAL_1"/>
    <property type="match status" value="1"/>
</dbReference>
<comment type="caution">
    <text evidence="9">The sequence shown here is derived from an EMBL/GenBank/DDBJ whole genome shotgun (WGS) entry which is preliminary data.</text>
</comment>
<evidence type="ECO:0000256" key="1">
    <source>
        <dbReference type="ARBA" id="ARBA00004123"/>
    </source>
</evidence>
<dbReference type="PANTHER" id="PTHR47338:SF3">
    <property type="entry name" value="C6 FINGER DOMAIN TRANSCRIPTION FACTOR DBAA-RELATED"/>
    <property type="match status" value="1"/>
</dbReference>
<dbReference type="Gene3D" id="4.10.240.10">
    <property type="entry name" value="Zn(2)-C6 fungal-type DNA-binding domain"/>
    <property type="match status" value="1"/>
</dbReference>
<reference evidence="9" key="2">
    <citation type="submission" date="2023-05" db="EMBL/GenBank/DDBJ databases">
        <authorList>
            <consortium name="Lawrence Berkeley National Laboratory"/>
            <person name="Steindorff A."/>
            <person name="Hensen N."/>
            <person name="Bonometti L."/>
            <person name="Westerberg I."/>
            <person name="Brannstrom I.O."/>
            <person name="Guillou S."/>
            <person name="Cros-Aarteil S."/>
            <person name="Calhoun S."/>
            <person name="Haridas S."/>
            <person name="Kuo A."/>
            <person name="Mondo S."/>
            <person name="Pangilinan J."/>
            <person name="Riley R."/>
            <person name="Labutti K."/>
            <person name="Andreopoulos B."/>
            <person name="Lipzen A."/>
            <person name="Chen C."/>
            <person name="Yanf M."/>
            <person name="Daum C."/>
            <person name="Ng V."/>
            <person name="Clum A."/>
            <person name="Ohm R."/>
            <person name="Martin F."/>
            <person name="Silar P."/>
            <person name="Natvig D."/>
            <person name="Lalanne C."/>
            <person name="Gautier V."/>
            <person name="Ament-Velasquez S.L."/>
            <person name="Kruys A."/>
            <person name="Hutchinson M.I."/>
            <person name="Powell A.J."/>
            <person name="Barry K."/>
            <person name="Miller A.N."/>
            <person name="Grigoriev I.V."/>
            <person name="Debuchy R."/>
            <person name="Gladieux P."/>
            <person name="Thoren M.H."/>
            <person name="Johannesson H."/>
        </authorList>
    </citation>
    <scope>NUCLEOTIDE SEQUENCE</scope>
    <source>
        <strain evidence="9">PSN243</strain>
    </source>
</reference>
<dbReference type="GO" id="GO:0003677">
    <property type="term" value="F:DNA binding"/>
    <property type="evidence" value="ECO:0007669"/>
    <property type="project" value="UniProtKB-KW"/>
</dbReference>
<keyword evidence="4" id="KW-0238">DNA-binding</keyword>
<organism evidence="9 10">
    <name type="scientific">Podospora aff. communis PSN243</name>
    <dbReference type="NCBI Taxonomy" id="3040156"/>
    <lineage>
        <taxon>Eukaryota</taxon>
        <taxon>Fungi</taxon>
        <taxon>Dikarya</taxon>
        <taxon>Ascomycota</taxon>
        <taxon>Pezizomycotina</taxon>
        <taxon>Sordariomycetes</taxon>
        <taxon>Sordariomycetidae</taxon>
        <taxon>Sordariales</taxon>
        <taxon>Podosporaceae</taxon>
        <taxon>Podospora</taxon>
    </lineage>
</organism>
<evidence type="ECO:0000256" key="5">
    <source>
        <dbReference type="ARBA" id="ARBA00023163"/>
    </source>
</evidence>
<dbReference type="AlphaFoldDB" id="A0AAV9GEJ1"/>
<keyword evidence="3" id="KW-0805">Transcription regulation</keyword>
<keyword evidence="10" id="KW-1185">Reference proteome</keyword>
<reference evidence="9" key="1">
    <citation type="journal article" date="2023" name="Mol. Phylogenet. Evol.">
        <title>Genome-scale phylogeny and comparative genomics of the fungal order Sordariales.</title>
        <authorList>
            <person name="Hensen N."/>
            <person name="Bonometti L."/>
            <person name="Westerberg I."/>
            <person name="Brannstrom I.O."/>
            <person name="Guillou S."/>
            <person name="Cros-Aarteil S."/>
            <person name="Calhoun S."/>
            <person name="Haridas S."/>
            <person name="Kuo A."/>
            <person name="Mondo S."/>
            <person name="Pangilinan J."/>
            <person name="Riley R."/>
            <person name="LaButti K."/>
            <person name="Andreopoulos B."/>
            <person name="Lipzen A."/>
            <person name="Chen C."/>
            <person name="Yan M."/>
            <person name="Daum C."/>
            <person name="Ng V."/>
            <person name="Clum A."/>
            <person name="Steindorff A."/>
            <person name="Ohm R.A."/>
            <person name="Martin F."/>
            <person name="Silar P."/>
            <person name="Natvig D.O."/>
            <person name="Lalanne C."/>
            <person name="Gautier V."/>
            <person name="Ament-Velasquez S.L."/>
            <person name="Kruys A."/>
            <person name="Hutchinson M.I."/>
            <person name="Powell A.J."/>
            <person name="Barry K."/>
            <person name="Miller A.N."/>
            <person name="Grigoriev I.V."/>
            <person name="Debuchy R."/>
            <person name="Gladieux P."/>
            <person name="Hiltunen Thoren M."/>
            <person name="Johannesson H."/>
        </authorList>
    </citation>
    <scope>NUCLEOTIDE SEQUENCE</scope>
    <source>
        <strain evidence="9">PSN243</strain>
    </source>
</reference>
<dbReference type="PROSITE" id="PS50048">
    <property type="entry name" value="ZN2_CY6_FUNGAL_2"/>
    <property type="match status" value="1"/>
</dbReference>
<dbReference type="Pfam" id="PF04082">
    <property type="entry name" value="Fungal_trans"/>
    <property type="match status" value="1"/>
</dbReference>
<keyword evidence="6" id="KW-0539">Nucleus</keyword>
<evidence type="ECO:0000256" key="2">
    <source>
        <dbReference type="ARBA" id="ARBA00022723"/>
    </source>
</evidence>
<protein>
    <submittedName>
        <fullName evidence="9">Pyrimidine pathway regulatory protein 1</fullName>
    </submittedName>
</protein>
<dbReference type="GO" id="GO:0006351">
    <property type="term" value="P:DNA-templated transcription"/>
    <property type="evidence" value="ECO:0007669"/>
    <property type="project" value="InterPro"/>
</dbReference>
<feature type="domain" description="Zn(2)-C6 fungal-type" evidence="8">
    <location>
        <begin position="27"/>
        <end position="57"/>
    </location>
</feature>
<dbReference type="InterPro" id="IPR001138">
    <property type="entry name" value="Zn2Cys6_DnaBD"/>
</dbReference>
<dbReference type="InterPro" id="IPR007219">
    <property type="entry name" value="XnlR_reg_dom"/>
</dbReference>
<accession>A0AAV9GEJ1</accession>
<dbReference type="GO" id="GO:0000981">
    <property type="term" value="F:DNA-binding transcription factor activity, RNA polymerase II-specific"/>
    <property type="evidence" value="ECO:0007669"/>
    <property type="project" value="InterPro"/>
</dbReference>
<gene>
    <name evidence="9" type="ORF">QBC34DRAFT_357313</name>
</gene>
<dbReference type="CDD" id="cd00067">
    <property type="entry name" value="GAL4"/>
    <property type="match status" value="1"/>
</dbReference>
<sequence>MPVSRRTGSIGKGDGIVGQSRQQPGSACEECRKRKLRCDRQRPQCGTCADAGTICEINHNRLARGPKKGDLKALRCRIVALERRLSLDPGGDLLGICDPEMSALDELPTHGSTPDGAHLPSPPDVGVGWDSEIHVQMPPATPAVAPLPLPPFKFPPSPITHPQRSLVDDLMRADLDQLYFDRVHPNIPIFNKSRYLSQSSQSLMGDAANHRLCLQYAMWTLAMALSSQFESLRDTLYNETRQMLETLDLSEDDMGVVRIEQVQAWLLIAHYEFARANFRRGWVSAGRAFRLVQLAKLHEIDSPGSFWEGEDPVMLEERRRTFWVAYCLDRFICMKSRWPLTLIEEVICTRLPSPELAFQGGHPIRVCFLSEAIASHEHALLSPLAECAILVTICGRAMSHSQVSNVERAAYGNASTDFWLRHEWLDGMLNKRLNALTVTYPVVSAVTDPMLLFAFMVARTTVVYLAGIVEGYGADSQYQPTVEEYQKRAIRAGQEIARLCSAHEQIGYIKAHIFLPLTISLGASCLAASSCSSRDELDVATGAFRLMDSENGPELGPDMQSCLDALRKMQGFNNLARDHLGILERQYFTTDFSR</sequence>
<dbReference type="InterPro" id="IPR050815">
    <property type="entry name" value="TF_fung"/>
</dbReference>
<dbReference type="SMART" id="SM00906">
    <property type="entry name" value="Fungal_trans"/>
    <property type="match status" value="1"/>
</dbReference>
<dbReference type="Proteomes" id="UP001321760">
    <property type="component" value="Unassembled WGS sequence"/>
</dbReference>
<dbReference type="GO" id="GO:0005634">
    <property type="term" value="C:nucleus"/>
    <property type="evidence" value="ECO:0007669"/>
    <property type="project" value="UniProtKB-SubCell"/>
</dbReference>
<dbReference type="InterPro" id="IPR036864">
    <property type="entry name" value="Zn2-C6_fun-type_DNA-bd_sf"/>
</dbReference>
<keyword evidence="2" id="KW-0479">Metal-binding</keyword>
<dbReference type="CDD" id="cd12148">
    <property type="entry name" value="fungal_TF_MHR"/>
    <property type="match status" value="1"/>
</dbReference>
<evidence type="ECO:0000256" key="6">
    <source>
        <dbReference type="ARBA" id="ARBA00023242"/>
    </source>
</evidence>
<evidence type="ECO:0000256" key="4">
    <source>
        <dbReference type="ARBA" id="ARBA00023125"/>
    </source>
</evidence>
<dbReference type="Pfam" id="PF00172">
    <property type="entry name" value="Zn_clus"/>
    <property type="match status" value="1"/>
</dbReference>
<keyword evidence="5" id="KW-0804">Transcription</keyword>
<evidence type="ECO:0000259" key="8">
    <source>
        <dbReference type="PROSITE" id="PS50048"/>
    </source>
</evidence>
<dbReference type="GO" id="GO:0008270">
    <property type="term" value="F:zinc ion binding"/>
    <property type="evidence" value="ECO:0007669"/>
    <property type="project" value="InterPro"/>
</dbReference>
<dbReference type="EMBL" id="MU865960">
    <property type="protein sequence ID" value="KAK4446011.1"/>
    <property type="molecule type" value="Genomic_DNA"/>
</dbReference>
<proteinExistence type="predicted"/>
<dbReference type="SMART" id="SM00066">
    <property type="entry name" value="GAL4"/>
    <property type="match status" value="1"/>
</dbReference>
<evidence type="ECO:0000256" key="3">
    <source>
        <dbReference type="ARBA" id="ARBA00023015"/>
    </source>
</evidence>
<feature type="region of interest" description="Disordered" evidence="7">
    <location>
        <begin position="1"/>
        <end position="23"/>
    </location>
</feature>
<name>A0AAV9GEJ1_9PEZI</name>